<feature type="modified residue" description="4-aspartylphosphate" evidence="1">
    <location>
        <position position="60"/>
    </location>
</feature>
<dbReference type="GO" id="GO:0000160">
    <property type="term" value="P:phosphorelay signal transduction system"/>
    <property type="evidence" value="ECO:0007669"/>
    <property type="project" value="InterPro"/>
</dbReference>
<dbReference type="Proteomes" id="UP000007844">
    <property type="component" value="Chromosome"/>
</dbReference>
<protein>
    <submittedName>
        <fullName evidence="3">Response regulator receiver protein</fullName>
    </submittedName>
</protein>
<dbReference type="PANTHER" id="PTHR43228">
    <property type="entry name" value="TWO-COMPONENT RESPONSE REGULATOR"/>
    <property type="match status" value="1"/>
</dbReference>
<dbReference type="KEGG" id="daf:Desaf_1651"/>
<dbReference type="InterPro" id="IPR011006">
    <property type="entry name" value="CheY-like_superfamily"/>
</dbReference>
<evidence type="ECO:0000313" key="3">
    <source>
        <dbReference type="EMBL" id="EGJ49987.1"/>
    </source>
</evidence>
<dbReference type="EMBL" id="CP003221">
    <property type="protein sequence ID" value="EGJ49987.1"/>
    <property type="molecule type" value="Genomic_DNA"/>
</dbReference>
<sequence length="143" mass="16264">MKDKALRALIVDDDFYCRSYLQEILHPYAYCDIAVNGDEAIFAFRRAWSENKPYDLICLDLVMPEIDGHKALREIRAIEKEMGLAKDKQVKIIITTVLDNSKETHDAFFLGGATSFLVKPIDENMLLAELRKLGIIEASPQTT</sequence>
<dbReference type="SUPFAM" id="SSF52172">
    <property type="entry name" value="CheY-like"/>
    <property type="match status" value="1"/>
</dbReference>
<name>F3Z1F6_DESAF</name>
<accession>F3Z1F6</accession>
<proteinExistence type="predicted"/>
<dbReference type="InterPro" id="IPR001789">
    <property type="entry name" value="Sig_transdc_resp-reg_receiver"/>
</dbReference>
<gene>
    <name evidence="3" type="ORF">Desaf_1651</name>
</gene>
<dbReference type="InterPro" id="IPR052048">
    <property type="entry name" value="ST_Response_Regulator"/>
</dbReference>
<dbReference type="PANTHER" id="PTHR43228:SF1">
    <property type="entry name" value="TWO-COMPONENT RESPONSE REGULATOR ARR22"/>
    <property type="match status" value="1"/>
</dbReference>
<feature type="domain" description="Response regulatory" evidence="2">
    <location>
        <begin position="7"/>
        <end position="134"/>
    </location>
</feature>
<keyword evidence="1" id="KW-0597">Phosphoprotein</keyword>
<keyword evidence="4" id="KW-1185">Reference proteome</keyword>
<dbReference type="SMART" id="SM00448">
    <property type="entry name" value="REC"/>
    <property type="match status" value="1"/>
</dbReference>
<dbReference type="PROSITE" id="PS50110">
    <property type="entry name" value="RESPONSE_REGULATORY"/>
    <property type="match status" value="1"/>
</dbReference>
<reference evidence="3 4" key="1">
    <citation type="journal article" date="2011" name="J. Bacteriol.">
        <title>Genome sequence of the mercury-methylating and pleomorphic Desulfovibrio africanus Strain Walvis Bay.</title>
        <authorList>
            <person name="Brown S.D."/>
            <person name="Wall J.D."/>
            <person name="Kucken A.M."/>
            <person name="Gilmour C.C."/>
            <person name="Podar M."/>
            <person name="Brandt C.C."/>
            <person name="Teshima H."/>
            <person name="Detter J.C."/>
            <person name="Han C.S."/>
            <person name="Land M.L."/>
            <person name="Lucas S."/>
            <person name="Han J."/>
            <person name="Pennacchio L."/>
            <person name="Nolan M."/>
            <person name="Pitluck S."/>
            <person name="Woyke T."/>
            <person name="Goodwin L."/>
            <person name="Palumbo A.V."/>
            <person name="Elias D.A."/>
        </authorList>
    </citation>
    <scope>NUCLEOTIDE SEQUENCE [LARGE SCALE GENOMIC DNA]</scope>
    <source>
        <strain evidence="3 4">Walvis Bay</strain>
    </source>
</reference>
<dbReference type="HOGENOM" id="CLU_000445_69_12_7"/>
<dbReference type="Pfam" id="PF00072">
    <property type="entry name" value="Response_reg"/>
    <property type="match status" value="1"/>
</dbReference>
<dbReference type="Gene3D" id="3.40.50.2300">
    <property type="match status" value="1"/>
</dbReference>
<evidence type="ECO:0000313" key="4">
    <source>
        <dbReference type="Proteomes" id="UP000007844"/>
    </source>
</evidence>
<evidence type="ECO:0000259" key="2">
    <source>
        <dbReference type="PROSITE" id="PS50110"/>
    </source>
</evidence>
<dbReference type="CDD" id="cd17546">
    <property type="entry name" value="REC_hyHK_CKI1_RcsC-like"/>
    <property type="match status" value="1"/>
</dbReference>
<evidence type="ECO:0000256" key="1">
    <source>
        <dbReference type="PROSITE-ProRule" id="PRU00169"/>
    </source>
</evidence>
<organism evidence="3 4">
    <name type="scientific">Desulfocurvibacter africanus subsp. africanus str. Walvis Bay</name>
    <dbReference type="NCBI Taxonomy" id="690850"/>
    <lineage>
        <taxon>Bacteria</taxon>
        <taxon>Pseudomonadati</taxon>
        <taxon>Thermodesulfobacteriota</taxon>
        <taxon>Desulfovibrionia</taxon>
        <taxon>Desulfovibrionales</taxon>
        <taxon>Desulfovibrionaceae</taxon>
        <taxon>Desulfocurvibacter</taxon>
    </lineage>
</organism>
<dbReference type="eggNOG" id="COG0745">
    <property type="taxonomic scope" value="Bacteria"/>
</dbReference>
<dbReference type="AlphaFoldDB" id="F3Z1F6"/>
<dbReference type="STRING" id="690850.Desaf_1651"/>